<dbReference type="Proteomes" id="UP000663829">
    <property type="component" value="Unassembled WGS sequence"/>
</dbReference>
<evidence type="ECO:0000313" key="2">
    <source>
        <dbReference type="EMBL" id="CAF0918471.1"/>
    </source>
</evidence>
<keyword evidence="6" id="KW-1185">Reference proteome</keyword>
<dbReference type="EMBL" id="CAJOBA010003891">
    <property type="protein sequence ID" value="CAF3696298.1"/>
    <property type="molecule type" value="Genomic_DNA"/>
</dbReference>
<organism evidence="3 6">
    <name type="scientific">Didymodactylos carnosus</name>
    <dbReference type="NCBI Taxonomy" id="1234261"/>
    <lineage>
        <taxon>Eukaryota</taxon>
        <taxon>Metazoa</taxon>
        <taxon>Spiralia</taxon>
        <taxon>Gnathifera</taxon>
        <taxon>Rotifera</taxon>
        <taxon>Eurotatoria</taxon>
        <taxon>Bdelloidea</taxon>
        <taxon>Philodinida</taxon>
        <taxon>Philodinidae</taxon>
        <taxon>Didymodactylos</taxon>
    </lineage>
</organism>
<reference evidence="3" key="1">
    <citation type="submission" date="2021-02" db="EMBL/GenBank/DDBJ databases">
        <authorList>
            <person name="Nowell W R."/>
        </authorList>
    </citation>
    <scope>NUCLEOTIDE SEQUENCE</scope>
</reference>
<dbReference type="Proteomes" id="UP000682733">
    <property type="component" value="Unassembled WGS sequence"/>
</dbReference>
<comment type="caution">
    <text evidence="3">The sequence shown here is derived from an EMBL/GenBank/DDBJ whole genome shotgun (WGS) entry which is preliminary data.</text>
</comment>
<feature type="region of interest" description="Disordered" evidence="1">
    <location>
        <begin position="80"/>
        <end position="137"/>
    </location>
</feature>
<accession>A0A815IAC6</accession>
<dbReference type="EMBL" id="CAJNOK010003890">
    <property type="protein sequence ID" value="CAF0918471.1"/>
    <property type="molecule type" value="Genomic_DNA"/>
</dbReference>
<dbReference type="Proteomes" id="UP000677228">
    <property type="component" value="Unassembled WGS sequence"/>
</dbReference>
<evidence type="ECO:0000313" key="5">
    <source>
        <dbReference type="EMBL" id="CAF4242154.1"/>
    </source>
</evidence>
<evidence type="ECO:0000313" key="4">
    <source>
        <dbReference type="EMBL" id="CAF3696298.1"/>
    </source>
</evidence>
<dbReference type="AlphaFoldDB" id="A0A815IAC6"/>
<dbReference type="Proteomes" id="UP000681722">
    <property type="component" value="Unassembled WGS sequence"/>
</dbReference>
<evidence type="ECO:0000313" key="6">
    <source>
        <dbReference type="Proteomes" id="UP000663829"/>
    </source>
</evidence>
<dbReference type="EMBL" id="CAJNOQ010015487">
    <property type="protein sequence ID" value="CAF1362392.1"/>
    <property type="molecule type" value="Genomic_DNA"/>
</dbReference>
<feature type="region of interest" description="Disordered" evidence="1">
    <location>
        <begin position="1"/>
        <end position="41"/>
    </location>
</feature>
<name>A0A815IAC6_9BILA</name>
<evidence type="ECO:0000313" key="3">
    <source>
        <dbReference type="EMBL" id="CAF1362392.1"/>
    </source>
</evidence>
<evidence type="ECO:0000256" key="1">
    <source>
        <dbReference type="SAM" id="MobiDB-lite"/>
    </source>
</evidence>
<feature type="compositionally biased region" description="Basic residues" evidence="1">
    <location>
        <begin position="9"/>
        <end position="18"/>
    </location>
</feature>
<sequence length="137" mass="15108">MNRGGVPRGPRKGGRRNRGNTVIEAPRESILKQPATNSKPDFSIAPLVLEGITATKVQLNKLILTQLPDAKLADIQLNRNTATSTDCPKLKEQQQKIKATIDQYSTSSPRSTNTKAPRMKQETLLQSKSTRDKCSPK</sequence>
<gene>
    <name evidence="3" type="ORF">GPM918_LOCUS31448</name>
    <name evidence="2" type="ORF">OVA965_LOCUS10493</name>
    <name evidence="5" type="ORF">SRO942_LOCUS32093</name>
    <name evidence="4" type="ORF">TMI583_LOCUS10488</name>
</gene>
<dbReference type="EMBL" id="CAJOBC010070863">
    <property type="protein sequence ID" value="CAF4242154.1"/>
    <property type="molecule type" value="Genomic_DNA"/>
</dbReference>
<dbReference type="OrthoDB" id="10168879at2759"/>
<feature type="compositionally biased region" description="Polar residues" evidence="1">
    <location>
        <begin position="102"/>
        <end position="115"/>
    </location>
</feature>
<protein>
    <submittedName>
        <fullName evidence="3">Uncharacterized protein</fullName>
    </submittedName>
</protein>
<proteinExistence type="predicted"/>